<dbReference type="EMBL" id="IACM01152264">
    <property type="protein sequence ID" value="LAB41660.1"/>
    <property type="molecule type" value="Transcribed_RNA"/>
</dbReference>
<reference evidence="1" key="2">
    <citation type="submission" date="2017-11" db="EMBL/GenBank/DDBJ databases">
        <title>Coralsnake Venomics: Analyses of Venom Gland Transcriptomes and Proteomes of Six Brazilian Taxa.</title>
        <authorList>
            <person name="Aird S.D."/>
            <person name="Jorge da Silva N."/>
            <person name="Qiu L."/>
            <person name="Villar-Briones A."/>
            <person name="Aparecida-Saddi V."/>
            <person name="Campos-Telles M.P."/>
            <person name="Grau M."/>
            <person name="Mikheyev A.S."/>
        </authorList>
    </citation>
    <scope>NUCLEOTIDE SEQUENCE</scope>
    <source>
        <tissue evidence="1">Venom_gland</tissue>
    </source>
</reference>
<organism evidence="1">
    <name type="scientific">Micrurus spixii</name>
    <name type="common">Amazon coral snake</name>
    <dbReference type="NCBI Taxonomy" id="129469"/>
    <lineage>
        <taxon>Eukaryota</taxon>
        <taxon>Metazoa</taxon>
        <taxon>Chordata</taxon>
        <taxon>Craniata</taxon>
        <taxon>Vertebrata</taxon>
        <taxon>Euteleostomi</taxon>
        <taxon>Lepidosauria</taxon>
        <taxon>Squamata</taxon>
        <taxon>Bifurcata</taxon>
        <taxon>Unidentata</taxon>
        <taxon>Episquamata</taxon>
        <taxon>Toxicofera</taxon>
        <taxon>Serpentes</taxon>
        <taxon>Colubroidea</taxon>
        <taxon>Elapidae</taxon>
        <taxon>Elapinae</taxon>
        <taxon>Micrurus</taxon>
    </lineage>
</organism>
<proteinExistence type="predicted"/>
<sequence length="102" mass="11660">MLGKISISASYAPQIISVLFRCSEVARQNHFSNHWLSFLNHAAAIQAERKLPFWVCSQKVGRIARRSSSKLGLKYSHFTSNVWLHKPNRSCAIPPLSKKTHW</sequence>
<name>A0A2D4N9I5_9SAUR</name>
<evidence type="ECO:0000313" key="1">
    <source>
        <dbReference type="EMBL" id="LAB41656.1"/>
    </source>
</evidence>
<accession>A0A2D4N9I5</accession>
<protein>
    <submittedName>
        <fullName evidence="1">Uncharacterized protein</fullName>
    </submittedName>
</protein>
<dbReference type="EMBL" id="IACM01152263">
    <property type="protein sequence ID" value="LAB41656.1"/>
    <property type="molecule type" value="Transcribed_RNA"/>
</dbReference>
<reference evidence="1" key="1">
    <citation type="submission" date="2017-07" db="EMBL/GenBank/DDBJ databases">
        <authorList>
            <person name="Mikheyev A."/>
            <person name="Grau M."/>
        </authorList>
    </citation>
    <scope>NUCLEOTIDE SEQUENCE</scope>
    <source>
        <tissue evidence="1">Venom_gland</tissue>
    </source>
</reference>
<dbReference type="AlphaFoldDB" id="A0A2D4N9I5"/>